<dbReference type="EMBL" id="CAJOBA010060913">
    <property type="protein sequence ID" value="CAF4327340.1"/>
    <property type="molecule type" value="Genomic_DNA"/>
</dbReference>
<organism evidence="2 4">
    <name type="scientific">Didymodactylos carnosus</name>
    <dbReference type="NCBI Taxonomy" id="1234261"/>
    <lineage>
        <taxon>Eukaryota</taxon>
        <taxon>Metazoa</taxon>
        <taxon>Spiralia</taxon>
        <taxon>Gnathifera</taxon>
        <taxon>Rotifera</taxon>
        <taxon>Eurotatoria</taxon>
        <taxon>Bdelloidea</taxon>
        <taxon>Philodinida</taxon>
        <taxon>Philodinidae</taxon>
        <taxon>Didymodactylos</taxon>
    </lineage>
</organism>
<proteinExistence type="predicted"/>
<name>A0A8S2FRX6_9BILA</name>
<evidence type="ECO:0000313" key="3">
    <source>
        <dbReference type="EMBL" id="CAF4327340.1"/>
    </source>
</evidence>
<dbReference type="Gene3D" id="3.30.540.10">
    <property type="entry name" value="Fructose-1,6-Bisphosphatase, subunit A, domain 1"/>
    <property type="match status" value="1"/>
</dbReference>
<feature type="region of interest" description="Disordered" evidence="1">
    <location>
        <begin position="19"/>
        <end position="38"/>
    </location>
</feature>
<comment type="caution">
    <text evidence="2">The sequence shown here is derived from an EMBL/GenBank/DDBJ whole genome shotgun (WGS) entry which is preliminary data.</text>
</comment>
<dbReference type="Proteomes" id="UP000677228">
    <property type="component" value="Unassembled WGS sequence"/>
</dbReference>
<dbReference type="Proteomes" id="UP000682733">
    <property type="component" value="Unassembled WGS sequence"/>
</dbReference>
<protein>
    <submittedName>
        <fullName evidence="2">Uncharacterized protein</fullName>
    </submittedName>
</protein>
<dbReference type="EMBL" id="CAJNOK010038610">
    <property type="protein sequence ID" value="CAF1539321.1"/>
    <property type="molecule type" value="Genomic_DNA"/>
</dbReference>
<evidence type="ECO:0000313" key="2">
    <source>
        <dbReference type="EMBL" id="CAF1539321.1"/>
    </source>
</evidence>
<feature type="non-terminal residue" evidence="2">
    <location>
        <position position="1"/>
    </location>
</feature>
<reference evidence="2" key="1">
    <citation type="submission" date="2021-02" db="EMBL/GenBank/DDBJ databases">
        <authorList>
            <person name="Nowell W R."/>
        </authorList>
    </citation>
    <scope>NUCLEOTIDE SEQUENCE</scope>
</reference>
<dbReference type="AlphaFoldDB" id="A0A8S2FRX6"/>
<evidence type="ECO:0000313" key="4">
    <source>
        <dbReference type="Proteomes" id="UP000677228"/>
    </source>
</evidence>
<gene>
    <name evidence="2" type="ORF">OVA965_LOCUS38689</name>
    <name evidence="3" type="ORF">TMI583_LOCUS39892</name>
</gene>
<evidence type="ECO:0000256" key="1">
    <source>
        <dbReference type="SAM" id="MobiDB-lite"/>
    </source>
</evidence>
<sequence>MVLPLPHLYFHRFIGEESDGEKQKGMLSNDPTWIIDPI</sequence>
<dbReference type="SUPFAM" id="SSF56655">
    <property type="entry name" value="Carbohydrate phosphatase"/>
    <property type="match status" value="1"/>
</dbReference>
<accession>A0A8S2FRX6</accession>